<evidence type="ECO:0000256" key="3">
    <source>
        <dbReference type="ARBA" id="ARBA00023027"/>
    </source>
</evidence>
<keyword evidence="3 5" id="KW-0520">NAD</keyword>
<dbReference type="Proteomes" id="UP000325785">
    <property type="component" value="Chromosome"/>
</dbReference>
<dbReference type="Proteomes" id="UP000051401">
    <property type="component" value="Unassembled WGS sequence"/>
</dbReference>
<evidence type="ECO:0000313" key="8">
    <source>
        <dbReference type="EMBL" id="KRS16162.1"/>
    </source>
</evidence>
<keyword evidence="10" id="KW-1185">Reference proteome</keyword>
<dbReference type="PRINTS" id="PR00082">
    <property type="entry name" value="GLFDHDRGNASE"/>
</dbReference>
<dbReference type="GO" id="GO:0050049">
    <property type="term" value="F:L-leucine dehydrogenase activity"/>
    <property type="evidence" value="ECO:0007669"/>
    <property type="project" value="UniProtKB-EC"/>
</dbReference>
<evidence type="ECO:0000313" key="9">
    <source>
        <dbReference type="EMBL" id="QEW25003.1"/>
    </source>
</evidence>
<name>A0A0T5P4E3_9RHOB</name>
<dbReference type="InterPro" id="IPR006096">
    <property type="entry name" value="Glu/Leu/Phe/Val/Trp_DH_C"/>
</dbReference>
<dbReference type="STRING" id="540747.SAMN04488031_109111"/>
<dbReference type="InterPro" id="IPR006095">
    <property type="entry name" value="Glu/Leu/Phe/Val/Trp_DH"/>
</dbReference>
<sequence>MLTDLPDFDDHEAVVFLSDKASGLRAIIAMHDTTLGPAHGGTRAWAYESEADAVTDVLRLSQGMTFKNAVAGLPLGGGKSVILLKPGERPSVEMLHAFGRAVDRLNGRYLPAEDVGIGPAMVREIASVTPHVLGVGAGEDDAADPSPVTSLGIFCAIEEMLARETGSRDFAGKRVAVQGLGGVGGNLARLLHEAGASLVVADMSDERCREFQQACGAEVVAPERIHGVEADVFAPCALGAVLNARTIPELGAGIICGGANNQLADLAAGRAVAEAGIAYAPDFVANSGGVMWTSAPITGLDREEVEKKVRGIGATLSRILDDVQPGETPQEAAIRYARAVIDAA</sequence>
<feature type="domain" description="Glutamate/phenylalanine/leucine/valine/L-tryptophan dehydrogenase C-terminal" evidence="7">
    <location>
        <begin position="143"/>
        <end position="344"/>
    </location>
</feature>
<dbReference type="KEGG" id="rid:RIdsm_00787"/>
<dbReference type="SMART" id="SM00839">
    <property type="entry name" value="ELFV_dehydrog"/>
    <property type="match status" value="1"/>
</dbReference>
<dbReference type="Pfam" id="PF00208">
    <property type="entry name" value="ELFV_dehydrog"/>
    <property type="match status" value="2"/>
</dbReference>
<dbReference type="SUPFAM" id="SSF53223">
    <property type="entry name" value="Aminoacid dehydrogenase-like, N-terminal domain"/>
    <property type="match status" value="1"/>
</dbReference>
<keyword evidence="5" id="KW-0547">Nucleotide-binding</keyword>
<evidence type="ECO:0000256" key="5">
    <source>
        <dbReference type="PIRSR" id="PIRSR000188-2"/>
    </source>
</evidence>
<dbReference type="InterPro" id="IPR016211">
    <property type="entry name" value="Glu/Phe/Leu/Val/Trp_DH_bac/arc"/>
</dbReference>
<dbReference type="PANTHER" id="PTHR42722">
    <property type="entry name" value="LEUCINE DEHYDROGENASE"/>
    <property type="match status" value="1"/>
</dbReference>
<evidence type="ECO:0000256" key="1">
    <source>
        <dbReference type="ARBA" id="ARBA00006382"/>
    </source>
</evidence>
<evidence type="ECO:0000256" key="2">
    <source>
        <dbReference type="ARBA" id="ARBA00023002"/>
    </source>
</evidence>
<evidence type="ECO:0000259" key="7">
    <source>
        <dbReference type="SMART" id="SM00839"/>
    </source>
</evidence>
<dbReference type="InterPro" id="IPR036291">
    <property type="entry name" value="NAD(P)-bd_dom_sf"/>
</dbReference>
<dbReference type="RefSeq" id="WP_057818968.1">
    <property type="nucleotide sequence ID" value="NZ_CP031598.1"/>
</dbReference>
<dbReference type="InterPro" id="IPR046346">
    <property type="entry name" value="Aminoacid_DH-like_N_sf"/>
</dbReference>
<dbReference type="CDD" id="cd01075">
    <property type="entry name" value="NAD_bind_Leu_Phe_Val_DH"/>
    <property type="match status" value="1"/>
</dbReference>
<dbReference type="AlphaFoldDB" id="A0A0T5P4E3"/>
<accession>A0A0T5P4E3</accession>
<comment type="similarity">
    <text evidence="1 6">Belongs to the Glu/Leu/Phe/Val dehydrogenases family.</text>
</comment>
<dbReference type="SUPFAM" id="SSF51735">
    <property type="entry name" value="NAD(P)-binding Rossmann-fold domains"/>
    <property type="match status" value="1"/>
</dbReference>
<keyword evidence="2 6" id="KW-0560">Oxidoreductase</keyword>
<organism evidence="8 10">
    <name type="scientific">Roseovarius indicus</name>
    <dbReference type="NCBI Taxonomy" id="540747"/>
    <lineage>
        <taxon>Bacteria</taxon>
        <taxon>Pseudomonadati</taxon>
        <taxon>Pseudomonadota</taxon>
        <taxon>Alphaproteobacteria</taxon>
        <taxon>Rhodobacterales</taxon>
        <taxon>Roseobacteraceae</taxon>
        <taxon>Roseovarius</taxon>
    </lineage>
</organism>
<evidence type="ECO:0000256" key="4">
    <source>
        <dbReference type="PIRSR" id="PIRSR000188-1"/>
    </source>
</evidence>
<dbReference type="InterPro" id="IPR006097">
    <property type="entry name" value="Glu/Leu/Phe/Val/Trp_DH_dimer"/>
</dbReference>
<dbReference type="GO" id="GO:0000166">
    <property type="term" value="F:nucleotide binding"/>
    <property type="evidence" value="ECO:0007669"/>
    <property type="project" value="UniProtKB-KW"/>
</dbReference>
<reference evidence="8 10" key="1">
    <citation type="submission" date="2015-04" db="EMBL/GenBank/DDBJ databases">
        <title>The draft genome sequence of Roseovarius indicus B108T.</title>
        <authorList>
            <person name="Li G."/>
            <person name="Lai Q."/>
            <person name="Shao Z."/>
            <person name="Yan P."/>
        </authorList>
    </citation>
    <scope>NUCLEOTIDE SEQUENCE [LARGE SCALE GENOMIC DNA]</scope>
    <source>
        <strain evidence="8 10">B108</strain>
    </source>
</reference>
<proteinExistence type="inferred from homology"/>
<dbReference type="Gene3D" id="3.40.50.720">
    <property type="entry name" value="NAD(P)-binding Rossmann-like Domain"/>
    <property type="match status" value="1"/>
</dbReference>
<evidence type="ECO:0000313" key="11">
    <source>
        <dbReference type="Proteomes" id="UP000325785"/>
    </source>
</evidence>
<reference evidence="9 11" key="2">
    <citation type="submission" date="2018-08" db="EMBL/GenBank/DDBJ databases">
        <title>Genetic Globetrotter - A new plasmid hitch-hiking vast phylogenetic and geographic distances.</title>
        <authorList>
            <person name="Vollmers J."/>
            <person name="Petersen J."/>
        </authorList>
    </citation>
    <scope>NUCLEOTIDE SEQUENCE [LARGE SCALE GENOMIC DNA]</scope>
    <source>
        <strain evidence="9 11">DSM 26383</strain>
    </source>
</reference>
<dbReference type="EMBL" id="LAXI01000016">
    <property type="protein sequence ID" value="KRS16162.1"/>
    <property type="molecule type" value="Genomic_DNA"/>
</dbReference>
<dbReference type="EC" id="1.4.1.9" evidence="9"/>
<dbReference type="PANTHER" id="PTHR42722:SF1">
    <property type="entry name" value="VALINE DEHYDROGENASE"/>
    <property type="match status" value="1"/>
</dbReference>
<dbReference type="GO" id="GO:0006520">
    <property type="term" value="P:amino acid metabolic process"/>
    <property type="evidence" value="ECO:0007669"/>
    <property type="project" value="InterPro"/>
</dbReference>
<dbReference type="Gene3D" id="3.40.50.10860">
    <property type="entry name" value="Leucine Dehydrogenase, chain A, domain 1"/>
    <property type="match status" value="1"/>
</dbReference>
<feature type="active site" description="Proton donor/acceptor" evidence="4">
    <location>
        <position position="79"/>
    </location>
</feature>
<feature type="binding site" evidence="5">
    <location>
        <begin position="179"/>
        <end position="184"/>
    </location>
    <ligand>
        <name>NAD(+)</name>
        <dbReference type="ChEBI" id="CHEBI:57540"/>
    </ligand>
</feature>
<gene>
    <name evidence="9" type="primary">ldh_1</name>
    <name evidence="9" type="ORF">RIdsm_00787</name>
    <name evidence="8" type="ORF">XM52_20355</name>
</gene>
<evidence type="ECO:0000256" key="6">
    <source>
        <dbReference type="RuleBase" id="RU004417"/>
    </source>
</evidence>
<dbReference type="OrthoDB" id="9803297at2"/>
<dbReference type="PIRSF" id="PIRSF000188">
    <property type="entry name" value="Phe_leu_dh"/>
    <property type="match status" value="1"/>
</dbReference>
<evidence type="ECO:0000313" key="10">
    <source>
        <dbReference type="Proteomes" id="UP000051401"/>
    </source>
</evidence>
<dbReference type="PATRIC" id="fig|540747.5.peg.1830"/>
<dbReference type="EMBL" id="CP031598">
    <property type="protein sequence ID" value="QEW25003.1"/>
    <property type="molecule type" value="Genomic_DNA"/>
</dbReference>
<protein>
    <submittedName>
        <fullName evidence="9">Leucine dehydrogenase</fullName>
        <ecNumber evidence="9">1.4.1.9</ecNumber>
    </submittedName>
</protein>
<dbReference type="Pfam" id="PF02812">
    <property type="entry name" value="ELFV_dehydrog_N"/>
    <property type="match status" value="1"/>
</dbReference>